<proteinExistence type="predicted"/>
<dbReference type="CDD" id="cd04301">
    <property type="entry name" value="NAT_SF"/>
    <property type="match status" value="1"/>
</dbReference>
<dbReference type="InterPro" id="IPR016181">
    <property type="entry name" value="Acyl_CoA_acyltransferase"/>
</dbReference>
<evidence type="ECO:0000313" key="3">
    <source>
        <dbReference type="Proteomes" id="UP000270219"/>
    </source>
</evidence>
<dbReference type="RefSeq" id="WP_121524444.1">
    <property type="nucleotide sequence ID" value="NZ_RCHR01000006.1"/>
</dbReference>
<dbReference type="OrthoDB" id="9796171at2"/>
<name>A0A498DJJ6_9BACI</name>
<sequence>MQWIMKTFQELTNEELYGILKVRVDVFVVEQKCAYPEIDNYDQFSLHYFLKIDNEIAAYARILPKGTKYKEEASIGRVLVVEKYRHKGYARELLNQIITFVREEWKEQRIKIQAQQYLKSFYASFGFHAVSVGYIEDGIPHIDMNWICR</sequence>
<dbReference type="Gene3D" id="3.40.630.30">
    <property type="match status" value="1"/>
</dbReference>
<evidence type="ECO:0000313" key="2">
    <source>
        <dbReference type="EMBL" id="RLL42106.1"/>
    </source>
</evidence>
<dbReference type="GO" id="GO:0016747">
    <property type="term" value="F:acyltransferase activity, transferring groups other than amino-acyl groups"/>
    <property type="evidence" value="ECO:0007669"/>
    <property type="project" value="InterPro"/>
</dbReference>
<dbReference type="EMBL" id="RCHR01000006">
    <property type="protein sequence ID" value="RLL42106.1"/>
    <property type="molecule type" value="Genomic_DNA"/>
</dbReference>
<dbReference type="InterPro" id="IPR000182">
    <property type="entry name" value="GNAT_dom"/>
</dbReference>
<accession>A0A498DJJ6</accession>
<gene>
    <name evidence="2" type="ORF">D8M04_16120</name>
</gene>
<dbReference type="PROSITE" id="PS51186">
    <property type="entry name" value="GNAT"/>
    <property type="match status" value="1"/>
</dbReference>
<dbReference type="SUPFAM" id="SSF55729">
    <property type="entry name" value="Acyl-CoA N-acyltransferases (Nat)"/>
    <property type="match status" value="1"/>
</dbReference>
<evidence type="ECO:0000259" key="1">
    <source>
        <dbReference type="PROSITE" id="PS51186"/>
    </source>
</evidence>
<keyword evidence="2" id="KW-0808">Transferase</keyword>
<keyword evidence="3" id="KW-1185">Reference proteome</keyword>
<reference evidence="2 3" key="1">
    <citation type="submission" date="2018-10" db="EMBL/GenBank/DDBJ databases">
        <title>Oceanobacillus sp. YLB-02 draft genome.</title>
        <authorList>
            <person name="Yu L."/>
        </authorList>
    </citation>
    <scope>NUCLEOTIDE SEQUENCE [LARGE SCALE GENOMIC DNA]</scope>
    <source>
        <strain evidence="2 3">YLB-02</strain>
    </source>
</reference>
<organism evidence="2 3">
    <name type="scientific">Oceanobacillus piezotolerans</name>
    <dbReference type="NCBI Taxonomy" id="2448030"/>
    <lineage>
        <taxon>Bacteria</taxon>
        <taxon>Bacillati</taxon>
        <taxon>Bacillota</taxon>
        <taxon>Bacilli</taxon>
        <taxon>Bacillales</taxon>
        <taxon>Bacillaceae</taxon>
        <taxon>Oceanobacillus</taxon>
    </lineage>
</organism>
<dbReference type="Pfam" id="PF13673">
    <property type="entry name" value="Acetyltransf_10"/>
    <property type="match status" value="1"/>
</dbReference>
<feature type="domain" description="N-acetyltransferase" evidence="1">
    <location>
        <begin position="6"/>
        <end position="149"/>
    </location>
</feature>
<comment type="caution">
    <text evidence="2">The sequence shown here is derived from an EMBL/GenBank/DDBJ whole genome shotgun (WGS) entry which is preliminary data.</text>
</comment>
<dbReference type="AlphaFoldDB" id="A0A498DJJ6"/>
<protein>
    <submittedName>
        <fullName evidence="2">GNAT family N-acetyltransferase</fullName>
    </submittedName>
</protein>
<dbReference type="Proteomes" id="UP000270219">
    <property type="component" value="Unassembled WGS sequence"/>
</dbReference>